<name>A0A8H7MDB0_9PLEO</name>
<dbReference type="OrthoDB" id="5398854at2759"/>
<reference evidence="2" key="1">
    <citation type="submission" date="2018-12" db="EMBL/GenBank/DDBJ databases">
        <authorList>
            <person name="Syme R.A."/>
            <person name="Farfan-Caceres L."/>
            <person name="Lichtenzveig J."/>
        </authorList>
    </citation>
    <scope>NUCLEOTIDE SEQUENCE</scope>
    <source>
        <strain evidence="2">Al4</strain>
    </source>
</reference>
<evidence type="ECO:0008006" key="4">
    <source>
        <dbReference type="Google" id="ProtNLM"/>
    </source>
</evidence>
<evidence type="ECO:0000256" key="1">
    <source>
        <dbReference type="SAM" id="MobiDB-lite"/>
    </source>
</evidence>
<accession>A0A8H7MDB0</accession>
<feature type="compositionally biased region" description="Pro residues" evidence="1">
    <location>
        <begin position="404"/>
        <end position="417"/>
    </location>
</feature>
<organism evidence="2 3">
    <name type="scientific">Ascochyta lentis</name>
    <dbReference type="NCBI Taxonomy" id="205686"/>
    <lineage>
        <taxon>Eukaryota</taxon>
        <taxon>Fungi</taxon>
        <taxon>Dikarya</taxon>
        <taxon>Ascomycota</taxon>
        <taxon>Pezizomycotina</taxon>
        <taxon>Dothideomycetes</taxon>
        <taxon>Pleosporomycetidae</taxon>
        <taxon>Pleosporales</taxon>
        <taxon>Pleosporineae</taxon>
        <taxon>Didymellaceae</taxon>
        <taxon>Ascochyta</taxon>
    </lineage>
</organism>
<reference evidence="2" key="2">
    <citation type="submission" date="2020-09" db="EMBL/GenBank/DDBJ databases">
        <title>Reference genome assembly for Australian Ascochyta lentis isolate Al4.</title>
        <authorList>
            <person name="Lee R.C."/>
            <person name="Farfan-Caceres L.M."/>
            <person name="Debler J.W."/>
            <person name="Williams A.H."/>
            <person name="Henares B.M."/>
        </authorList>
    </citation>
    <scope>NUCLEOTIDE SEQUENCE</scope>
    <source>
        <strain evidence="2">Al4</strain>
    </source>
</reference>
<keyword evidence="3" id="KW-1185">Reference proteome</keyword>
<dbReference type="AlphaFoldDB" id="A0A8H7MDB0"/>
<feature type="region of interest" description="Disordered" evidence="1">
    <location>
        <begin position="388"/>
        <end position="431"/>
    </location>
</feature>
<comment type="caution">
    <text evidence="2">The sequence shown here is derived from an EMBL/GenBank/DDBJ whole genome shotgun (WGS) entry which is preliminary data.</text>
</comment>
<feature type="region of interest" description="Disordered" evidence="1">
    <location>
        <begin position="242"/>
        <end position="280"/>
    </location>
</feature>
<dbReference type="EMBL" id="RZGK01000010">
    <property type="protein sequence ID" value="KAF9696051.1"/>
    <property type="molecule type" value="Genomic_DNA"/>
</dbReference>
<evidence type="ECO:0000313" key="3">
    <source>
        <dbReference type="Proteomes" id="UP000651452"/>
    </source>
</evidence>
<gene>
    <name evidence="2" type="ORF">EKO04_006072</name>
</gene>
<evidence type="ECO:0000313" key="2">
    <source>
        <dbReference type="EMBL" id="KAF9696051.1"/>
    </source>
</evidence>
<dbReference type="Proteomes" id="UP000651452">
    <property type="component" value="Unassembled WGS sequence"/>
</dbReference>
<proteinExistence type="predicted"/>
<sequence length="607" mass="68419">MRQASTSRHLWLSRAAQAVQAAPAQAVSAQAVLAQAAPAPAPAPAQSVDEALALAGINASWSWLALGRPRTKRQRLGSKGRHSPQPASALEPLLYILPTNADVTSRLPNTTQDPQLWILLARSSICPTKPPNVQQSGPHFPLLLLRCCSTLDTHPLLPPHTEDRPRFAHSTVSRHRPGLYSCPTPTLRHRIAITLDMANMFNPQYHTPPPGYMPHDHYHRTTPPMSPGAAGSNYYSPRYGMPSTPRASPQVKGHARRASTAVPPHHYSHASARSAMPPMGGAYPTPRVTPEYVSGFDYEYLHPRPRRARRDTDASPLKPSTREKKRRPSQSAYYVHRVFYDDGYGVEYDVDNDVYRQPPPPYTRHDRYDMYGDADRFYYDQVPIFEEQQPKATRTRRASHATRAPPPSTTPKRPAAPPKTASKATEEDARRAGIPAGYSYKNWDPTEEPIMLLGSVFDANSLGKWIYDWTVFYNGPATPLAEMAGELWLLLIQLAGKVKRAEENMSKIRRKENAEMVEDFLMSGERLWIRFAKLLKTCEDYMWKAAKKESGEKKPVQMGKNSGREFVESIFGRDRELEKTEKLMTGMRLWSMRFDANCEEILRYPSA</sequence>
<feature type="region of interest" description="Disordered" evidence="1">
    <location>
        <begin position="303"/>
        <end position="330"/>
    </location>
</feature>
<protein>
    <recommendedName>
        <fullName evidence="4">Vegetative cell wall protein gp1</fullName>
    </recommendedName>
</protein>